<dbReference type="Proteomes" id="UP000193090">
    <property type="component" value="Unassembled WGS sequence"/>
</dbReference>
<accession>A0A1X2EL13</accession>
<keyword evidence="4" id="KW-1185">Reference proteome</keyword>
<evidence type="ECO:0000313" key="4">
    <source>
        <dbReference type="Proteomes" id="UP000193090"/>
    </source>
</evidence>
<sequence length="352" mass="37099">MTQHRSEQSAFSEASRRLRDRFSAPVGNDVTDIIPIDEFLEGLEALAEREFRSADAAVPEDAVLAEARPDVPACDATAEDPDATEVLEAPELDDLHSAEDPSPLELTVGDVAANHRRAQHRKAAAGAVRGRVLIGAMAIGAVAAAAHSTTGQTDESTSQQPMLVAEQAPLARTADAPAPRGMQVITVKPAASFAAHDEEFAKGVAYAQERAEREARLQRPLFVAPTTGIFTSSFGYRWGSLHAGIDIANSIGTPILAASDGVVIEAGPAAGYGALVKVRHSDGTVTLYGHVNTWTVSVGERVMAGDQIATMGNRGFSTGPHCHFEVLLNGTSRVDPLPWLAQRGINIGNFAG</sequence>
<protein>
    <recommendedName>
        <fullName evidence="2">M23ase beta-sheet core domain-containing protein</fullName>
    </recommendedName>
</protein>
<proteinExistence type="predicted"/>
<evidence type="ECO:0000256" key="1">
    <source>
        <dbReference type="SAM" id="MobiDB-lite"/>
    </source>
</evidence>
<evidence type="ECO:0000259" key="2">
    <source>
        <dbReference type="Pfam" id="PF01551"/>
    </source>
</evidence>
<dbReference type="PANTHER" id="PTHR21666:SF270">
    <property type="entry name" value="MUREIN HYDROLASE ACTIVATOR ENVC"/>
    <property type="match status" value="1"/>
</dbReference>
<dbReference type="Gene3D" id="2.70.70.10">
    <property type="entry name" value="Glucose Permease (Domain IIA)"/>
    <property type="match status" value="1"/>
</dbReference>
<dbReference type="InterPro" id="IPR011055">
    <property type="entry name" value="Dup_hybrid_motif"/>
</dbReference>
<dbReference type="InterPro" id="IPR016047">
    <property type="entry name" value="M23ase_b-sheet_dom"/>
</dbReference>
<dbReference type="OrthoDB" id="1099523at2"/>
<reference evidence="3 4" key="1">
    <citation type="submission" date="2016-01" db="EMBL/GenBank/DDBJ databases">
        <title>The new phylogeny of the genus Mycobacterium.</title>
        <authorList>
            <person name="Tarcisio F."/>
            <person name="Conor M."/>
            <person name="Antonella G."/>
            <person name="Elisabetta G."/>
            <person name="Giulia F.S."/>
            <person name="Sara T."/>
            <person name="Anna F."/>
            <person name="Clotilde B."/>
            <person name="Roberto B."/>
            <person name="Veronica D.S."/>
            <person name="Fabio R."/>
            <person name="Monica P."/>
            <person name="Olivier J."/>
            <person name="Enrico T."/>
            <person name="Nicola S."/>
        </authorList>
    </citation>
    <scope>NUCLEOTIDE SEQUENCE [LARGE SCALE GENOMIC DNA]</scope>
    <source>
        <strain evidence="3 4">DSM 44153</strain>
    </source>
</reference>
<name>A0A1X2EL13_9MYCO</name>
<dbReference type="SUPFAM" id="SSF51261">
    <property type="entry name" value="Duplicated hybrid motif"/>
    <property type="match status" value="1"/>
</dbReference>
<dbReference type="AlphaFoldDB" id="A0A1X2EL13"/>
<gene>
    <name evidence="3" type="ORF">AWC30_07660</name>
</gene>
<evidence type="ECO:0000313" key="3">
    <source>
        <dbReference type="EMBL" id="ORX05707.1"/>
    </source>
</evidence>
<feature type="region of interest" description="Disordered" evidence="1">
    <location>
        <begin position="1"/>
        <end position="22"/>
    </location>
</feature>
<comment type="caution">
    <text evidence="3">The sequence shown here is derived from an EMBL/GenBank/DDBJ whole genome shotgun (WGS) entry which is preliminary data.</text>
</comment>
<dbReference type="InterPro" id="IPR050570">
    <property type="entry name" value="Cell_wall_metabolism_enzyme"/>
</dbReference>
<dbReference type="PANTHER" id="PTHR21666">
    <property type="entry name" value="PEPTIDASE-RELATED"/>
    <property type="match status" value="1"/>
</dbReference>
<dbReference type="RefSeq" id="WP_085109552.1">
    <property type="nucleotide sequence ID" value="NZ_JACKSN010000193.1"/>
</dbReference>
<organism evidence="3 4">
    <name type="scientific">Mycolicibacillus trivialis</name>
    <dbReference type="NCBI Taxonomy" id="1798"/>
    <lineage>
        <taxon>Bacteria</taxon>
        <taxon>Bacillati</taxon>
        <taxon>Actinomycetota</taxon>
        <taxon>Actinomycetes</taxon>
        <taxon>Mycobacteriales</taxon>
        <taxon>Mycobacteriaceae</taxon>
        <taxon>Mycolicibacillus</taxon>
    </lineage>
</organism>
<feature type="domain" description="M23ase beta-sheet core" evidence="2">
    <location>
        <begin position="241"/>
        <end position="336"/>
    </location>
</feature>
<dbReference type="STRING" id="1798.AWC30_07660"/>
<dbReference type="CDD" id="cd12797">
    <property type="entry name" value="M23_peptidase"/>
    <property type="match status" value="1"/>
</dbReference>
<dbReference type="Pfam" id="PF01551">
    <property type="entry name" value="Peptidase_M23"/>
    <property type="match status" value="1"/>
</dbReference>
<dbReference type="EMBL" id="LQPZ01000017">
    <property type="protein sequence ID" value="ORX05707.1"/>
    <property type="molecule type" value="Genomic_DNA"/>
</dbReference>
<dbReference type="GO" id="GO:0004222">
    <property type="term" value="F:metalloendopeptidase activity"/>
    <property type="evidence" value="ECO:0007669"/>
    <property type="project" value="TreeGrafter"/>
</dbReference>